<reference evidence="1 2" key="1">
    <citation type="journal article" date="2018" name="Sci. Rep.">
        <title>Genomic signatures of local adaptation to the degree of environmental predictability in rotifers.</title>
        <authorList>
            <person name="Franch-Gras L."/>
            <person name="Hahn C."/>
            <person name="Garcia-Roger E.M."/>
            <person name="Carmona M.J."/>
            <person name="Serra M."/>
            <person name="Gomez A."/>
        </authorList>
    </citation>
    <scope>NUCLEOTIDE SEQUENCE [LARGE SCALE GENOMIC DNA]</scope>
    <source>
        <strain evidence="1">HYR1</strain>
    </source>
</reference>
<evidence type="ECO:0000313" key="2">
    <source>
        <dbReference type="Proteomes" id="UP000276133"/>
    </source>
</evidence>
<protein>
    <submittedName>
        <fullName evidence="1">Uncharacterized protein</fullName>
    </submittedName>
</protein>
<evidence type="ECO:0000313" key="1">
    <source>
        <dbReference type="EMBL" id="RNA07379.1"/>
    </source>
</evidence>
<organism evidence="1 2">
    <name type="scientific">Brachionus plicatilis</name>
    <name type="common">Marine rotifer</name>
    <name type="synonym">Brachionus muelleri</name>
    <dbReference type="NCBI Taxonomy" id="10195"/>
    <lineage>
        <taxon>Eukaryota</taxon>
        <taxon>Metazoa</taxon>
        <taxon>Spiralia</taxon>
        <taxon>Gnathifera</taxon>
        <taxon>Rotifera</taxon>
        <taxon>Eurotatoria</taxon>
        <taxon>Monogononta</taxon>
        <taxon>Pseudotrocha</taxon>
        <taxon>Ploima</taxon>
        <taxon>Brachionidae</taxon>
        <taxon>Brachionus</taxon>
    </lineage>
</organism>
<dbReference type="AlphaFoldDB" id="A0A3M7Q803"/>
<dbReference type="EMBL" id="REGN01007067">
    <property type="protein sequence ID" value="RNA07379.1"/>
    <property type="molecule type" value="Genomic_DNA"/>
</dbReference>
<comment type="caution">
    <text evidence="1">The sequence shown here is derived from an EMBL/GenBank/DDBJ whole genome shotgun (WGS) entry which is preliminary data.</text>
</comment>
<dbReference type="Proteomes" id="UP000276133">
    <property type="component" value="Unassembled WGS sequence"/>
</dbReference>
<gene>
    <name evidence="1" type="ORF">BpHYR1_022766</name>
</gene>
<keyword evidence="2" id="KW-1185">Reference proteome</keyword>
<accession>A0A3M7Q803</accession>
<sequence>MCSRLWRCIIEQGNTNVSKKKFYLQLPTLLLISFRKTLFCCKKGINCNKKEAILNFDKSLHNHAFIYLINFAFLNKIISIEEADKVKFIKIIEIKQKLRIADLSGAVGCSMNNWACIVQSFKVLTGLIEIRL</sequence>
<name>A0A3M7Q803_BRAPC</name>
<proteinExistence type="predicted"/>